<evidence type="ECO:0000259" key="3">
    <source>
        <dbReference type="SMART" id="SM00475"/>
    </source>
</evidence>
<dbReference type="GO" id="GO:0003677">
    <property type="term" value="F:DNA binding"/>
    <property type="evidence" value="ECO:0007669"/>
    <property type="project" value="InterPro"/>
</dbReference>
<dbReference type="SUPFAM" id="SSF88723">
    <property type="entry name" value="PIN domain-like"/>
    <property type="match status" value="1"/>
</dbReference>
<keyword evidence="2" id="KW-0378">Hydrolase</keyword>
<sequence length="292" mass="34377">MNSVNKVFRKFQADHVVFCLEGRSWRKDFYEPYKKNRIVARQALTDKELDEDKVFWETFKDLTDFLKDKSNCTVLRNEIAEADDLIARFIHKHPNDEHFIISSDTDFIQLISPNVKQYNGITDELHTIEGIFDDKDNRVLDKKTKEPKVIPDPKWLLFEKCMRGDSSDNVFSAYPGVRKKGSRNKVGLLEAYGDKNRKGFNWNNLMLQRWVDHNEVEHRVLDDYNRNVTLVDLTAQPPEILEFIDETIDAIEPKNFPMVGARFLKFCGKYDLQRISENIESYAHFLQLGYKE</sequence>
<gene>
    <name evidence="4" type="ORF">METZ01_LOCUS161125</name>
</gene>
<dbReference type="GO" id="GO:0033567">
    <property type="term" value="P:DNA replication, Okazaki fragment processing"/>
    <property type="evidence" value="ECO:0007669"/>
    <property type="project" value="InterPro"/>
</dbReference>
<dbReference type="InterPro" id="IPR002421">
    <property type="entry name" value="5-3_exonuclease"/>
</dbReference>
<dbReference type="PANTHER" id="PTHR42646:SF2">
    <property type="entry name" value="5'-3' EXONUCLEASE FAMILY PROTEIN"/>
    <property type="match status" value="1"/>
</dbReference>
<dbReference type="PANTHER" id="PTHR42646">
    <property type="entry name" value="FLAP ENDONUCLEASE XNI"/>
    <property type="match status" value="1"/>
</dbReference>
<keyword evidence="1" id="KW-0540">Nuclease</keyword>
<proteinExistence type="predicted"/>
<reference evidence="4" key="1">
    <citation type="submission" date="2018-05" db="EMBL/GenBank/DDBJ databases">
        <authorList>
            <person name="Lanie J.A."/>
            <person name="Ng W.-L."/>
            <person name="Kazmierczak K.M."/>
            <person name="Andrzejewski T.M."/>
            <person name="Davidsen T.M."/>
            <person name="Wayne K.J."/>
            <person name="Tettelin H."/>
            <person name="Glass J.I."/>
            <person name="Rusch D."/>
            <person name="Podicherti R."/>
            <person name="Tsui H.-C.T."/>
            <person name="Winkler M.E."/>
        </authorList>
    </citation>
    <scope>NUCLEOTIDE SEQUENCE</scope>
</reference>
<dbReference type="SMART" id="SM00475">
    <property type="entry name" value="53EXOc"/>
    <property type="match status" value="1"/>
</dbReference>
<dbReference type="EMBL" id="UINC01028019">
    <property type="protein sequence ID" value="SVB08271.1"/>
    <property type="molecule type" value="Genomic_DNA"/>
</dbReference>
<feature type="domain" description="5'-3' exonuclease" evidence="3">
    <location>
        <begin position="1"/>
        <end position="236"/>
    </location>
</feature>
<accession>A0A382B418</accession>
<dbReference type="Gene3D" id="1.10.150.20">
    <property type="entry name" value="5' to 3' exonuclease, C-terminal subdomain"/>
    <property type="match status" value="1"/>
</dbReference>
<evidence type="ECO:0000256" key="2">
    <source>
        <dbReference type="ARBA" id="ARBA00022801"/>
    </source>
</evidence>
<dbReference type="InterPro" id="IPR029060">
    <property type="entry name" value="PIN-like_dom_sf"/>
</dbReference>
<organism evidence="4">
    <name type="scientific">marine metagenome</name>
    <dbReference type="NCBI Taxonomy" id="408172"/>
    <lineage>
        <taxon>unclassified sequences</taxon>
        <taxon>metagenomes</taxon>
        <taxon>ecological metagenomes</taxon>
    </lineage>
</organism>
<dbReference type="GO" id="GO:0008409">
    <property type="term" value="F:5'-3' exonuclease activity"/>
    <property type="evidence" value="ECO:0007669"/>
    <property type="project" value="InterPro"/>
</dbReference>
<dbReference type="Gene3D" id="3.40.50.1010">
    <property type="entry name" value="5'-nuclease"/>
    <property type="match status" value="1"/>
</dbReference>
<dbReference type="GO" id="GO:0017108">
    <property type="term" value="F:5'-flap endonuclease activity"/>
    <property type="evidence" value="ECO:0007669"/>
    <property type="project" value="InterPro"/>
</dbReference>
<protein>
    <recommendedName>
        <fullName evidence="3">5'-3' exonuclease domain-containing protein</fullName>
    </recommendedName>
</protein>
<dbReference type="Pfam" id="PF02739">
    <property type="entry name" value="5_3_exonuc_N"/>
    <property type="match status" value="1"/>
</dbReference>
<evidence type="ECO:0000313" key="4">
    <source>
        <dbReference type="EMBL" id="SVB08271.1"/>
    </source>
</evidence>
<dbReference type="AlphaFoldDB" id="A0A382B418"/>
<dbReference type="InterPro" id="IPR020046">
    <property type="entry name" value="5-3_exonucl_a-hlix_arch_N"/>
</dbReference>
<name>A0A382B418_9ZZZZ</name>
<evidence type="ECO:0000256" key="1">
    <source>
        <dbReference type="ARBA" id="ARBA00022722"/>
    </source>
</evidence>
<dbReference type="InterPro" id="IPR038969">
    <property type="entry name" value="FEN"/>
</dbReference>